<dbReference type="GO" id="GO:0005789">
    <property type="term" value="C:endoplasmic reticulum membrane"/>
    <property type="evidence" value="ECO:0007669"/>
    <property type="project" value="TreeGrafter"/>
</dbReference>
<dbReference type="Pfam" id="PF25041">
    <property type="entry name" value="UFL1_C"/>
    <property type="match status" value="1"/>
</dbReference>
<proteinExistence type="inferred from homology"/>
<dbReference type="InterPro" id="IPR056761">
    <property type="entry name" value="Ufl1-like_C"/>
</dbReference>
<dbReference type="Pfam" id="PF25870">
    <property type="entry name" value="WHD_UFL1_5th"/>
    <property type="match status" value="1"/>
</dbReference>
<evidence type="ECO:0000256" key="6">
    <source>
        <dbReference type="ARBA" id="ARBA00030452"/>
    </source>
</evidence>
<evidence type="ECO:0000256" key="5">
    <source>
        <dbReference type="ARBA" id="ARBA00022786"/>
    </source>
</evidence>
<dbReference type="Pfam" id="PF09743">
    <property type="entry name" value="E3_UFM1_ligase"/>
    <property type="match status" value="1"/>
</dbReference>
<dbReference type="PANTHER" id="PTHR31057:SF0">
    <property type="entry name" value="E3 UFM1-PROTEIN LIGASE 1"/>
    <property type="match status" value="1"/>
</dbReference>
<evidence type="ECO:0000256" key="1">
    <source>
        <dbReference type="ARBA" id="ARBA00003950"/>
    </source>
</evidence>
<comment type="function">
    <text evidence="1">E3 UFM1-protein ligase that mediates ufmylation of target proteins.</text>
</comment>
<dbReference type="InterPro" id="IPR018611">
    <property type="entry name" value="Ufl1"/>
</dbReference>
<evidence type="ECO:0000313" key="12">
    <source>
        <dbReference type="Proteomes" id="UP001075354"/>
    </source>
</evidence>
<feature type="compositionally biased region" description="Basic and acidic residues" evidence="7">
    <location>
        <begin position="413"/>
        <end position="427"/>
    </location>
</feature>
<dbReference type="Pfam" id="PF23659">
    <property type="entry name" value="UFL1"/>
    <property type="match status" value="1"/>
</dbReference>
<evidence type="ECO:0000256" key="4">
    <source>
        <dbReference type="ARBA" id="ARBA00022679"/>
    </source>
</evidence>
<dbReference type="GO" id="GO:0061666">
    <property type="term" value="F:UFM1 ligase activity"/>
    <property type="evidence" value="ECO:0007669"/>
    <property type="project" value="InterPro"/>
</dbReference>
<comment type="caution">
    <text evidence="11">The sequence shown here is derived from an EMBL/GenBank/DDBJ whole genome shotgun (WGS) entry which is preliminary data.</text>
</comment>
<keyword evidence="5" id="KW-0833">Ubl conjugation pathway</keyword>
<comment type="similarity">
    <text evidence="2">Belongs to the UFL1 family.</text>
</comment>
<evidence type="ECO:0000259" key="9">
    <source>
        <dbReference type="Pfam" id="PF23659"/>
    </source>
</evidence>
<feature type="domain" description="E3 UFM1-protein ligase 1-like N-terminal" evidence="8">
    <location>
        <begin position="8"/>
        <end position="284"/>
    </location>
</feature>
<evidence type="ECO:0000256" key="3">
    <source>
        <dbReference type="ARBA" id="ARBA00014160"/>
    </source>
</evidence>
<organism evidence="11 12">
    <name type="scientific">Megalurothrips usitatus</name>
    <name type="common">bean blossom thrips</name>
    <dbReference type="NCBI Taxonomy" id="439358"/>
    <lineage>
        <taxon>Eukaryota</taxon>
        <taxon>Metazoa</taxon>
        <taxon>Ecdysozoa</taxon>
        <taxon>Arthropoda</taxon>
        <taxon>Hexapoda</taxon>
        <taxon>Insecta</taxon>
        <taxon>Pterygota</taxon>
        <taxon>Neoptera</taxon>
        <taxon>Paraneoptera</taxon>
        <taxon>Thysanoptera</taxon>
        <taxon>Terebrantia</taxon>
        <taxon>Thripoidea</taxon>
        <taxon>Thripidae</taxon>
        <taxon>Megalurothrips</taxon>
    </lineage>
</organism>
<sequence>MTAVEWEEVKRLAAGFQRAQLISTTQRLSERNCVEIITKLVDMKLLNIIFTNDGKEYVTPNQLVTEMKDELIVNGGRINITDLAKVLNVDLNHITQRVSELLKQDRTIALVGGQLIDQTYKTHLAEEINEILNQQGQISVGQLTNQYDLPTEFLQEVVEKNLGKIIRAKQDRQDPKVFFTEAFVARNLAAIRGALIGTMKPTPVNTLLNLCGVEDHLFFSLVDKLMFLKQVPGTLSGKQISSSMYVPSIYSKSQSIWVDNFYKQNGYLEYDALAQVGISDGQSFVRKHFPSENLLLLSGAAVGPLFLGQVAACVEEAINSSTWTDIMTVLPSVFDGHDGEQILNEVLKTVKTPGGSVPSVKIFNGTILVTMNFLNKITIPLKDVLQKRAEQCVASGAFQQWQVDRLNVTEDNGKREEFKDEKVDKRDERRKKAAGGKGGGGTQGRETKTKSTKKKVRSGRGGADSDEDENPVPSSRKPSILEIVSTEDIIGIISQEQSFSNLDEEDKTPLLKEIAKHLHVSVNKTALEIAQSVLENTMSNNVGARRKTRNDLQEKLNNLITNIRLFEKGLKSFSTDVVPPAKESPHSQLSKYLLKTFCTDVANEIAGFIAQERMLQWDSSKDVLQETRQKIAQDSGGSTKEAILKLNKSLVGSSIEEFFSAIELALGSEVCDIVIRKPDKKKERNMVFGHRQALLEQMNLSQDPAEVLHTASIVLCQGVTQNMVHASGRHVNILLAYLKPYLPAATNATLQQYYDLVLKLLSTAESSEAERETVTFQLQEKMPVIKEIANTFKKSENKEQAS</sequence>
<feature type="domain" description="E3 UFM1-protein ligase 1-like" evidence="9">
    <location>
        <begin position="550"/>
        <end position="678"/>
    </location>
</feature>
<dbReference type="GO" id="GO:0034976">
    <property type="term" value="P:response to endoplasmic reticulum stress"/>
    <property type="evidence" value="ECO:0007669"/>
    <property type="project" value="TreeGrafter"/>
</dbReference>
<evidence type="ECO:0000256" key="2">
    <source>
        <dbReference type="ARBA" id="ARBA00010789"/>
    </source>
</evidence>
<dbReference type="PANTHER" id="PTHR31057">
    <property type="entry name" value="E3 UFM1-PROTEIN LIGASE 1"/>
    <property type="match status" value="1"/>
</dbReference>
<evidence type="ECO:0000313" key="11">
    <source>
        <dbReference type="EMBL" id="KAJ1532367.1"/>
    </source>
</evidence>
<accession>A0AAV7Y3N4</accession>
<dbReference type="InterPro" id="IPR056579">
    <property type="entry name" value="Ufl1_N"/>
</dbReference>
<keyword evidence="4" id="KW-0808">Transferase</keyword>
<reference evidence="11" key="1">
    <citation type="submission" date="2022-12" db="EMBL/GenBank/DDBJ databases">
        <title>Chromosome-level genome assembly of the bean flower thrips Megalurothrips usitatus.</title>
        <authorList>
            <person name="Ma L."/>
            <person name="Liu Q."/>
            <person name="Li H."/>
            <person name="Cai W."/>
        </authorList>
    </citation>
    <scope>NUCLEOTIDE SEQUENCE</scope>
    <source>
        <strain evidence="11">Cailab_2022a</strain>
    </source>
</reference>
<dbReference type="InterPro" id="IPR056580">
    <property type="entry name" value="Ufl1_dom"/>
</dbReference>
<gene>
    <name evidence="11" type="ORF">ONE63_000968</name>
</gene>
<protein>
    <recommendedName>
        <fullName evidence="3">E3 UFM1-protein ligase 1 homolog</fullName>
    </recommendedName>
    <alternativeName>
        <fullName evidence="6">E3 UFM1-protein transferase 1 homolog</fullName>
    </alternativeName>
</protein>
<dbReference type="Proteomes" id="UP001075354">
    <property type="component" value="Chromosome 1"/>
</dbReference>
<name>A0AAV7Y3N4_9NEOP</name>
<feature type="domain" description="E3 UFM1-protein ligase-like C-terminal" evidence="10">
    <location>
        <begin position="683"/>
        <end position="788"/>
    </location>
</feature>
<evidence type="ECO:0000259" key="10">
    <source>
        <dbReference type="Pfam" id="PF25041"/>
    </source>
</evidence>
<feature type="region of interest" description="Disordered" evidence="7">
    <location>
        <begin position="413"/>
        <end position="480"/>
    </location>
</feature>
<dbReference type="EMBL" id="JAPTSV010000001">
    <property type="protein sequence ID" value="KAJ1532367.1"/>
    <property type="molecule type" value="Genomic_DNA"/>
</dbReference>
<dbReference type="GO" id="GO:1990592">
    <property type="term" value="P:protein K69-linked ufmylation"/>
    <property type="evidence" value="ECO:0007669"/>
    <property type="project" value="TreeGrafter"/>
</dbReference>
<evidence type="ECO:0000256" key="7">
    <source>
        <dbReference type="SAM" id="MobiDB-lite"/>
    </source>
</evidence>
<evidence type="ECO:0000259" key="8">
    <source>
        <dbReference type="Pfam" id="PF09743"/>
    </source>
</evidence>
<dbReference type="GO" id="GO:0032434">
    <property type="term" value="P:regulation of proteasomal ubiquitin-dependent protein catabolic process"/>
    <property type="evidence" value="ECO:0007669"/>
    <property type="project" value="TreeGrafter"/>
</dbReference>
<keyword evidence="12" id="KW-1185">Reference proteome</keyword>
<dbReference type="AlphaFoldDB" id="A0AAV7Y3N4"/>